<evidence type="ECO:0000256" key="2">
    <source>
        <dbReference type="ARBA" id="ARBA00022723"/>
    </source>
</evidence>
<keyword evidence="7" id="KW-1185">Reference proteome</keyword>
<accession>A0A1H2L401</accession>
<evidence type="ECO:0000256" key="3">
    <source>
        <dbReference type="ARBA" id="ARBA00023002"/>
    </source>
</evidence>
<dbReference type="RefSeq" id="WP_046772784.1">
    <property type="nucleotide sequence ID" value="NZ_LBMC01000077.1"/>
</dbReference>
<dbReference type="Pfam" id="PF12831">
    <property type="entry name" value="FAD_oxidored"/>
    <property type="match status" value="1"/>
</dbReference>
<evidence type="ECO:0000313" key="7">
    <source>
        <dbReference type="Proteomes" id="UP000182977"/>
    </source>
</evidence>
<dbReference type="GO" id="GO:0016491">
    <property type="term" value="F:oxidoreductase activity"/>
    <property type="evidence" value="ECO:0007669"/>
    <property type="project" value="UniProtKB-KW"/>
</dbReference>
<dbReference type="PANTHER" id="PTHR43498">
    <property type="entry name" value="FERREDOXIN:COB-COM HETERODISULFIDE REDUCTASE SUBUNIT A"/>
    <property type="match status" value="1"/>
</dbReference>
<reference evidence="7" key="1">
    <citation type="submission" date="2016-10" db="EMBL/GenBank/DDBJ databases">
        <authorList>
            <person name="Varghese N."/>
            <person name="Submissions S."/>
        </authorList>
    </citation>
    <scope>NUCLEOTIDE SEQUENCE [LARGE SCALE GENOMIC DNA]</scope>
    <source>
        <strain evidence="7">DSM 45079</strain>
    </source>
</reference>
<evidence type="ECO:0000313" key="6">
    <source>
        <dbReference type="EMBL" id="SDU75455.1"/>
    </source>
</evidence>
<gene>
    <name evidence="6" type="ORF">SAMN04488563_4972</name>
</gene>
<dbReference type="Proteomes" id="UP000182977">
    <property type="component" value="Chromosome I"/>
</dbReference>
<dbReference type="Gene3D" id="3.50.50.60">
    <property type="entry name" value="FAD/NAD(P)-binding domain"/>
    <property type="match status" value="1"/>
</dbReference>
<dbReference type="EMBL" id="LT629791">
    <property type="protein sequence ID" value="SDU75455.1"/>
    <property type="molecule type" value="Genomic_DNA"/>
</dbReference>
<evidence type="ECO:0000256" key="5">
    <source>
        <dbReference type="ARBA" id="ARBA00023014"/>
    </source>
</evidence>
<keyword evidence="1" id="KW-0004">4Fe-4S</keyword>
<keyword evidence="2" id="KW-0479">Metal-binding</keyword>
<dbReference type="SUPFAM" id="SSF51905">
    <property type="entry name" value="FAD/NAD(P)-binding domain"/>
    <property type="match status" value="1"/>
</dbReference>
<sequence>MTDRELTAEVVVAGGGSAGATAATAAARAGADVLLIDANGFLGGTGAAVLDTFYGFFTPGATSRKVVGGIGDDVLAGLAAVSRTIYRPNSFGAGTGVTYHPEYLKVVWERLVSRAGARILLHARIVDADVTDGVVRAVTVATKQGLLRVRGDVFVDASGDADLCHFAGFGYELAGVQSPAQTLTTTFKMVNVDLARRATVSRSDLEALMRTAAASDDYALPRLEGSDHRAAVEGMTATIMTRLPSAEERAGAVVTATDPELLSERERQGREQALEYVRFLRDRVPGYERAELASFSSQIGVRETRRIHGDYRLDRADVLAATQFDDQIGLCGAPIEDHHDGADTAWQHIPDGGVVGIPVRTLVPRDAVNVLVAGRCFSATHAAHAAVRSMAQCMAMGQAAGEAAAAARDHGEVRKVDAAWLRGRLRDQGAIVDSDGAVAVDHNLSYERSWR</sequence>
<keyword evidence="4" id="KW-0408">Iron</keyword>
<name>A0A1H2L401_9ACTN</name>
<evidence type="ECO:0000256" key="1">
    <source>
        <dbReference type="ARBA" id="ARBA00022485"/>
    </source>
</evidence>
<dbReference type="STRING" id="419479.SAMN04488563_4972"/>
<dbReference type="InterPro" id="IPR039650">
    <property type="entry name" value="HdrA-like"/>
</dbReference>
<proteinExistence type="predicted"/>
<evidence type="ECO:0000256" key="4">
    <source>
        <dbReference type="ARBA" id="ARBA00023004"/>
    </source>
</evidence>
<keyword evidence="3" id="KW-0560">Oxidoreductase</keyword>
<dbReference type="PANTHER" id="PTHR43498:SF1">
    <property type="entry name" value="COB--COM HETERODISULFIDE REDUCTASE IRON-SULFUR SUBUNIT A"/>
    <property type="match status" value="1"/>
</dbReference>
<dbReference type="OrthoDB" id="287984at2"/>
<dbReference type="GO" id="GO:0051539">
    <property type="term" value="F:4 iron, 4 sulfur cluster binding"/>
    <property type="evidence" value="ECO:0007669"/>
    <property type="project" value="UniProtKB-KW"/>
</dbReference>
<dbReference type="GO" id="GO:0046872">
    <property type="term" value="F:metal ion binding"/>
    <property type="evidence" value="ECO:0007669"/>
    <property type="project" value="UniProtKB-KW"/>
</dbReference>
<dbReference type="InterPro" id="IPR036188">
    <property type="entry name" value="FAD/NAD-bd_sf"/>
</dbReference>
<dbReference type="AlphaFoldDB" id="A0A1H2L401"/>
<organism evidence="6 7">
    <name type="scientific">Jiangella alkaliphila</name>
    <dbReference type="NCBI Taxonomy" id="419479"/>
    <lineage>
        <taxon>Bacteria</taxon>
        <taxon>Bacillati</taxon>
        <taxon>Actinomycetota</taxon>
        <taxon>Actinomycetes</taxon>
        <taxon>Jiangellales</taxon>
        <taxon>Jiangellaceae</taxon>
        <taxon>Jiangella</taxon>
    </lineage>
</organism>
<keyword evidence="5" id="KW-0411">Iron-sulfur</keyword>
<protein>
    <submittedName>
        <fullName evidence="6">FAD dependent oxidoreductase</fullName>
    </submittedName>
</protein>